<name>A0AAV5WTB9_9BILA</name>
<feature type="non-terminal residue" evidence="1">
    <location>
        <position position="1"/>
    </location>
</feature>
<proteinExistence type="predicted"/>
<reference evidence="1" key="1">
    <citation type="submission" date="2023-10" db="EMBL/GenBank/DDBJ databases">
        <title>Genome assembly of Pristionchus species.</title>
        <authorList>
            <person name="Yoshida K."/>
            <person name="Sommer R.J."/>
        </authorList>
    </citation>
    <scope>NUCLEOTIDE SEQUENCE</scope>
    <source>
        <strain evidence="1">RS5133</strain>
    </source>
</reference>
<comment type="caution">
    <text evidence="1">The sequence shown here is derived from an EMBL/GenBank/DDBJ whole genome shotgun (WGS) entry which is preliminary data.</text>
</comment>
<dbReference type="Proteomes" id="UP001432322">
    <property type="component" value="Unassembled WGS sequence"/>
</dbReference>
<evidence type="ECO:0000313" key="2">
    <source>
        <dbReference type="Proteomes" id="UP001432322"/>
    </source>
</evidence>
<gene>
    <name evidence="1" type="ORF">PFISCL1PPCAC_25875</name>
</gene>
<accession>A0AAV5WTB9</accession>
<evidence type="ECO:0000313" key="1">
    <source>
        <dbReference type="EMBL" id="GMT34578.1"/>
    </source>
</evidence>
<sequence>LFAFSFTALFCAETTEQRGYLAFKLKNTKLIKRVEGLQEAAKQFHKYNRNPFGFPKFSRMLPKFFVQCSPGIWPSRNLKM</sequence>
<dbReference type="EMBL" id="BTSY01000006">
    <property type="protein sequence ID" value="GMT34578.1"/>
    <property type="molecule type" value="Genomic_DNA"/>
</dbReference>
<protein>
    <submittedName>
        <fullName evidence="1">Uncharacterized protein</fullName>
    </submittedName>
</protein>
<dbReference type="AlphaFoldDB" id="A0AAV5WTB9"/>
<keyword evidence="2" id="KW-1185">Reference proteome</keyword>
<organism evidence="1 2">
    <name type="scientific">Pristionchus fissidentatus</name>
    <dbReference type="NCBI Taxonomy" id="1538716"/>
    <lineage>
        <taxon>Eukaryota</taxon>
        <taxon>Metazoa</taxon>
        <taxon>Ecdysozoa</taxon>
        <taxon>Nematoda</taxon>
        <taxon>Chromadorea</taxon>
        <taxon>Rhabditida</taxon>
        <taxon>Rhabditina</taxon>
        <taxon>Diplogasteromorpha</taxon>
        <taxon>Diplogasteroidea</taxon>
        <taxon>Neodiplogasteridae</taxon>
        <taxon>Pristionchus</taxon>
    </lineage>
</organism>